<evidence type="ECO:0000256" key="3">
    <source>
        <dbReference type="ARBA" id="ARBA00023237"/>
    </source>
</evidence>
<dbReference type="AlphaFoldDB" id="A0A2S6H3L9"/>
<dbReference type="InterPro" id="IPR036737">
    <property type="entry name" value="OmpA-like_sf"/>
</dbReference>
<evidence type="ECO:0000256" key="2">
    <source>
        <dbReference type="ARBA" id="ARBA00023136"/>
    </source>
</evidence>
<evidence type="ECO:0000256" key="4">
    <source>
        <dbReference type="PROSITE-ProRule" id="PRU00473"/>
    </source>
</evidence>
<dbReference type="SUPFAM" id="SSF103088">
    <property type="entry name" value="OmpA-like"/>
    <property type="match status" value="1"/>
</dbReference>
<dbReference type="GO" id="GO:0009279">
    <property type="term" value="C:cell outer membrane"/>
    <property type="evidence" value="ECO:0007669"/>
    <property type="project" value="UniProtKB-SubCell"/>
</dbReference>
<reference evidence="6 7" key="1">
    <citation type="submission" date="2018-02" db="EMBL/GenBank/DDBJ databases">
        <title>Subsurface microbial communities from deep shales in Ohio and West Virginia, USA.</title>
        <authorList>
            <person name="Wrighton K."/>
        </authorList>
    </citation>
    <scope>NUCLEOTIDE SEQUENCE [LARGE SCALE GENOMIC DNA]</scope>
    <source>
        <strain evidence="6 7">OWC-G53F</strain>
    </source>
</reference>
<comment type="caution">
    <text evidence="6">The sequence shown here is derived from an EMBL/GenBank/DDBJ whole genome shotgun (WGS) entry which is preliminary data.</text>
</comment>
<gene>
    <name evidence="6" type="ORF">B0F88_105200</name>
</gene>
<evidence type="ECO:0000259" key="5">
    <source>
        <dbReference type="PROSITE" id="PS51123"/>
    </source>
</evidence>
<feature type="domain" description="OmpA-like" evidence="5">
    <location>
        <begin position="173"/>
        <end position="290"/>
    </location>
</feature>
<dbReference type="CDD" id="cd07185">
    <property type="entry name" value="OmpA_C-like"/>
    <property type="match status" value="1"/>
</dbReference>
<dbReference type="PANTHER" id="PTHR30329">
    <property type="entry name" value="STATOR ELEMENT OF FLAGELLAR MOTOR COMPLEX"/>
    <property type="match status" value="1"/>
</dbReference>
<dbReference type="OrthoDB" id="9782229at2"/>
<dbReference type="Pfam" id="PF00691">
    <property type="entry name" value="OmpA"/>
    <property type="match status" value="1"/>
</dbReference>
<dbReference type="InterPro" id="IPR006665">
    <property type="entry name" value="OmpA-like"/>
</dbReference>
<dbReference type="Proteomes" id="UP000238071">
    <property type="component" value="Unassembled WGS sequence"/>
</dbReference>
<evidence type="ECO:0000313" key="6">
    <source>
        <dbReference type="EMBL" id="PPK72088.1"/>
    </source>
</evidence>
<dbReference type="PRINTS" id="PR01021">
    <property type="entry name" value="OMPADOMAIN"/>
</dbReference>
<dbReference type="InterPro" id="IPR050330">
    <property type="entry name" value="Bact_OuterMem_StrucFunc"/>
</dbReference>
<proteinExistence type="predicted"/>
<keyword evidence="7" id="KW-1185">Reference proteome</keyword>
<dbReference type="Gene3D" id="3.30.1330.60">
    <property type="entry name" value="OmpA-like domain"/>
    <property type="match status" value="1"/>
</dbReference>
<keyword evidence="3" id="KW-0998">Cell outer membrane</keyword>
<comment type="subcellular location">
    <subcellularLocation>
        <location evidence="1">Cell outer membrane</location>
    </subcellularLocation>
</comment>
<dbReference type="Pfam" id="PF14346">
    <property type="entry name" value="DUF4398"/>
    <property type="match status" value="1"/>
</dbReference>
<evidence type="ECO:0000313" key="7">
    <source>
        <dbReference type="Proteomes" id="UP000238071"/>
    </source>
</evidence>
<dbReference type="PROSITE" id="PS51123">
    <property type="entry name" value="OMPA_2"/>
    <property type="match status" value="1"/>
</dbReference>
<sequence length="296" mass="31926">MQNNKYFPMTLIAVAIVSGCSSMPKNSSLTEAHNSYNNARTNPEVTNLAAVELKTADDSLNKADYALSEGESDDTVEHLAYLAKQQVAIAEETAKRKAAESAVANAAAKRNAVRLDARTAEADAAKQQAAYAQQTVDRQATELAVAGANSERDQAIIAQQEMLLKELNAKKTERGLVITLSGDVLFRTNKAQLQAGGLRNVQKLADFLNQYPQYKVLVEGHTDSIGSNSANQALSDRRAYAVRTALNDMGISGDRIRTRGYADAYPVAGNNTAAGRQLNRRVEIILSDANGDIVPR</sequence>
<accession>A0A2S6H3L9</accession>
<evidence type="ECO:0000256" key="1">
    <source>
        <dbReference type="ARBA" id="ARBA00004442"/>
    </source>
</evidence>
<organism evidence="6 7">
    <name type="scientific">Methylobacter tundripaludum</name>
    <dbReference type="NCBI Taxonomy" id="173365"/>
    <lineage>
        <taxon>Bacteria</taxon>
        <taxon>Pseudomonadati</taxon>
        <taxon>Pseudomonadota</taxon>
        <taxon>Gammaproteobacteria</taxon>
        <taxon>Methylococcales</taxon>
        <taxon>Methylococcaceae</taxon>
        <taxon>Methylobacter</taxon>
    </lineage>
</organism>
<dbReference type="RefSeq" id="WP_104423462.1">
    <property type="nucleotide sequence ID" value="NZ_PTIY01000005.1"/>
</dbReference>
<keyword evidence="2 4" id="KW-0472">Membrane</keyword>
<dbReference type="PRINTS" id="PR01023">
    <property type="entry name" value="NAFLGMOTY"/>
</dbReference>
<dbReference type="PROSITE" id="PS51257">
    <property type="entry name" value="PROKAR_LIPOPROTEIN"/>
    <property type="match status" value="1"/>
</dbReference>
<protein>
    <submittedName>
        <fullName evidence="6">Outer membrane protein OmpA-like peptidoglycan-associated protein</fullName>
    </submittedName>
</protein>
<dbReference type="EMBL" id="PTIY01000005">
    <property type="protein sequence ID" value="PPK72088.1"/>
    <property type="molecule type" value="Genomic_DNA"/>
</dbReference>
<dbReference type="InterPro" id="IPR025511">
    <property type="entry name" value="DUF4398"/>
</dbReference>
<name>A0A2S6H3L9_9GAMM</name>
<dbReference type="PANTHER" id="PTHR30329:SF21">
    <property type="entry name" value="LIPOPROTEIN YIAD-RELATED"/>
    <property type="match status" value="1"/>
</dbReference>
<dbReference type="InterPro" id="IPR006664">
    <property type="entry name" value="OMP_bac"/>
</dbReference>